<feature type="region of interest" description="Disordered" evidence="2">
    <location>
        <begin position="218"/>
        <end position="239"/>
    </location>
</feature>
<feature type="compositionally biased region" description="Basic and acidic residues" evidence="2">
    <location>
        <begin position="218"/>
        <end position="231"/>
    </location>
</feature>
<dbReference type="EMBL" id="BK032497">
    <property type="protein sequence ID" value="DAF42952.1"/>
    <property type="molecule type" value="Genomic_DNA"/>
</dbReference>
<reference evidence="3" key="1">
    <citation type="journal article" date="2021" name="Proc. Natl. Acad. Sci. U.S.A.">
        <title>A Catalog of Tens of Thousands of Viruses from Human Metagenomes Reveals Hidden Associations with Chronic Diseases.</title>
        <authorList>
            <person name="Tisza M.J."/>
            <person name="Buck C.B."/>
        </authorList>
    </citation>
    <scope>NUCLEOTIDE SEQUENCE</scope>
    <source>
        <strain evidence="3">CtHip2</strain>
    </source>
</reference>
<protein>
    <submittedName>
        <fullName evidence="3">Uncharacterized protein</fullName>
    </submittedName>
</protein>
<keyword evidence="1" id="KW-0175">Coiled coil</keyword>
<evidence type="ECO:0000256" key="1">
    <source>
        <dbReference type="SAM" id="Coils"/>
    </source>
</evidence>
<feature type="coiled-coil region" evidence="1">
    <location>
        <begin position="173"/>
        <end position="200"/>
    </location>
</feature>
<sequence length="312" mass="35639">MSQMHIGSRGVPMKCVAQPGKCPKAPGIGHFEKVEQAQEFADRLNELEANGFTYKDVPKEDISKLDNAQLILVQKELNAHKSEYEDYKQRIKWRKEVRSKAQREMKSIIDDNNSQIARVVQANNLTAQARRAWKNAEGEERKAAYTQYKEALANSNAIYQEASEITKTNQENFAKLVDKKEKAETELQEFMEARAVQSSEKNYAINVDAEVDKREMEKIEGSVESSKEEAPKSSQSSRVLNEKQMKLVSRLLETAGLDKKLAKGLQENSTKDAPLHNRAGKHIGHEYVYEMPDYTAVIQVDKKNTIQDFMYY</sequence>
<evidence type="ECO:0000256" key="2">
    <source>
        <dbReference type="SAM" id="MobiDB-lite"/>
    </source>
</evidence>
<accession>A0A8S5RWD4</accession>
<proteinExistence type="predicted"/>
<evidence type="ECO:0000313" key="3">
    <source>
        <dbReference type="EMBL" id="DAF42952.1"/>
    </source>
</evidence>
<organism evidence="3">
    <name type="scientific">Siphoviridae sp. ctHip2</name>
    <dbReference type="NCBI Taxonomy" id="2827830"/>
    <lineage>
        <taxon>Viruses</taxon>
        <taxon>Duplodnaviria</taxon>
        <taxon>Heunggongvirae</taxon>
        <taxon>Uroviricota</taxon>
        <taxon>Caudoviricetes</taxon>
    </lineage>
</organism>
<name>A0A8S5RWD4_9CAUD</name>